<evidence type="ECO:0000313" key="3">
    <source>
        <dbReference type="Proteomes" id="UP000036987"/>
    </source>
</evidence>
<feature type="transmembrane region" description="Helical" evidence="1">
    <location>
        <begin position="209"/>
        <end position="230"/>
    </location>
</feature>
<keyword evidence="3" id="KW-1185">Reference proteome</keyword>
<evidence type="ECO:0000313" key="2">
    <source>
        <dbReference type="EMBL" id="KMZ64791.1"/>
    </source>
</evidence>
<dbReference type="PANTHER" id="PTHR34116:SF2">
    <property type="entry name" value="THH1_TOM1_TOM3 DOMAIN-CONTAINING PROTEIN"/>
    <property type="match status" value="1"/>
</dbReference>
<feature type="transmembrane region" description="Helical" evidence="1">
    <location>
        <begin position="12"/>
        <end position="37"/>
    </location>
</feature>
<dbReference type="Proteomes" id="UP000036987">
    <property type="component" value="Unassembled WGS sequence"/>
</dbReference>
<keyword evidence="1" id="KW-0812">Transmembrane</keyword>
<feature type="transmembrane region" description="Helical" evidence="1">
    <location>
        <begin position="101"/>
        <end position="122"/>
    </location>
</feature>
<evidence type="ECO:0000256" key="1">
    <source>
        <dbReference type="SAM" id="Phobius"/>
    </source>
</evidence>
<name>A0A0K9P6Y8_ZOSMR</name>
<feature type="transmembrane region" description="Helical" evidence="1">
    <location>
        <begin position="58"/>
        <end position="81"/>
    </location>
</feature>
<dbReference type="EMBL" id="LFYR01001099">
    <property type="protein sequence ID" value="KMZ64791.1"/>
    <property type="molecule type" value="Genomic_DNA"/>
</dbReference>
<organism evidence="2 3">
    <name type="scientific">Zostera marina</name>
    <name type="common">Eelgrass</name>
    <dbReference type="NCBI Taxonomy" id="29655"/>
    <lineage>
        <taxon>Eukaryota</taxon>
        <taxon>Viridiplantae</taxon>
        <taxon>Streptophyta</taxon>
        <taxon>Embryophyta</taxon>
        <taxon>Tracheophyta</taxon>
        <taxon>Spermatophyta</taxon>
        <taxon>Magnoliopsida</taxon>
        <taxon>Liliopsida</taxon>
        <taxon>Zosteraceae</taxon>
        <taxon>Zostera</taxon>
    </lineage>
</organism>
<dbReference type="OrthoDB" id="1869454at2759"/>
<feature type="transmembrane region" description="Helical" evidence="1">
    <location>
        <begin position="142"/>
        <end position="168"/>
    </location>
</feature>
<proteinExistence type="predicted"/>
<reference evidence="3" key="1">
    <citation type="journal article" date="2016" name="Nature">
        <title>The genome of the seagrass Zostera marina reveals angiosperm adaptation to the sea.</title>
        <authorList>
            <person name="Olsen J.L."/>
            <person name="Rouze P."/>
            <person name="Verhelst B."/>
            <person name="Lin Y.-C."/>
            <person name="Bayer T."/>
            <person name="Collen J."/>
            <person name="Dattolo E."/>
            <person name="De Paoli E."/>
            <person name="Dittami S."/>
            <person name="Maumus F."/>
            <person name="Michel G."/>
            <person name="Kersting A."/>
            <person name="Lauritano C."/>
            <person name="Lohaus R."/>
            <person name="Toepel M."/>
            <person name="Tonon T."/>
            <person name="Vanneste K."/>
            <person name="Amirebrahimi M."/>
            <person name="Brakel J."/>
            <person name="Bostroem C."/>
            <person name="Chovatia M."/>
            <person name="Grimwood J."/>
            <person name="Jenkins J.W."/>
            <person name="Jueterbock A."/>
            <person name="Mraz A."/>
            <person name="Stam W.T."/>
            <person name="Tice H."/>
            <person name="Bornberg-Bauer E."/>
            <person name="Green P.J."/>
            <person name="Pearson G.A."/>
            <person name="Procaccini G."/>
            <person name="Duarte C.M."/>
            <person name="Schmutz J."/>
            <person name="Reusch T.B.H."/>
            <person name="Van de Peer Y."/>
        </authorList>
    </citation>
    <scope>NUCLEOTIDE SEQUENCE [LARGE SCALE GENOMIC DNA]</scope>
    <source>
        <strain evidence="3">cv. Finnish</strain>
    </source>
</reference>
<keyword evidence="1" id="KW-1133">Transmembrane helix</keyword>
<dbReference type="PANTHER" id="PTHR34116">
    <property type="entry name" value="PLASMINOGEN ACTIVATOR INHIBITOR"/>
    <property type="match status" value="1"/>
</dbReference>
<protein>
    <submittedName>
        <fullName evidence="2">Uncharacterized protein</fullName>
    </submittedName>
</protein>
<dbReference type="OMA" id="CMCMLVY"/>
<dbReference type="AlphaFoldDB" id="A0A0K9P6Y8"/>
<accession>A0A0K9P6Y8</accession>
<feature type="transmembrane region" description="Helical" evidence="1">
    <location>
        <begin position="242"/>
        <end position="264"/>
    </location>
</feature>
<comment type="caution">
    <text evidence="2">The sequence shown here is derived from an EMBL/GenBank/DDBJ whole genome shotgun (WGS) entry which is preliminary data.</text>
</comment>
<gene>
    <name evidence="2" type="ORF">ZOSMA_34G00700</name>
</gene>
<keyword evidence="1" id="KW-0472">Membrane</keyword>
<feature type="transmembrane region" description="Helical" evidence="1">
    <location>
        <begin position="276"/>
        <end position="297"/>
    </location>
</feature>
<sequence>MSLRRHIADAFGAATVSLLLLLAVLGLLCIVYSIYFRSQTQQRRRDHPIQLRYFNGPWLIRIAFILVAILWGFGELIRLRLLKGRGRIFTTPALQDTICKFYVISNIGFAEPTLILMLVFLLRSSLQKKESGALSHRWDRRVMLYVFLICFPIFILQLVLVFSGPVLVTVEEDSSQAMVKLNKYFTDVSSYLLDGTGTVVCLYPLINTLLLGLFDAILISYLAYLGFKMLTTVINKSLHRRIYVLVVSVISLLLLRVSLLGVSVLPRPGGFLHETFVFIAFSALLSCTLLCIWMLVYCPIADSLALRDLEHCQVAEEEFITPFDDYYCGGADTASVTAVTSSSSSQM</sequence>